<organism evidence="1 2">
    <name type="scientific">Rhodoferax koreensis</name>
    <dbReference type="NCBI Taxonomy" id="1842727"/>
    <lineage>
        <taxon>Bacteria</taxon>
        <taxon>Pseudomonadati</taxon>
        <taxon>Pseudomonadota</taxon>
        <taxon>Betaproteobacteria</taxon>
        <taxon>Burkholderiales</taxon>
        <taxon>Comamonadaceae</taxon>
        <taxon>Rhodoferax</taxon>
    </lineage>
</organism>
<dbReference type="SUPFAM" id="SSF143410">
    <property type="entry name" value="DOPA-like"/>
    <property type="match status" value="1"/>
</dbReference>
<dbReference type="KEGG" id="rhy:RD110_13625"/>
<dbReference type="Gene3D" id="3.30.70.1240">
    <property type="entry name" value="DOPA-like domains"/>
    <property type="match status" value="1"/>
</dbReference>
<keyword evidence="1" id="KW-0560">Oxidoreductase</keyword>
<dbReference type="InterPro" id="IPR023389">
    <property type="entry name" value="DOPA-like_sf"/>
</dbReference>
<dbReference type="Proteomes" id="UP000186609">
    <property type="component" value="Chromosome"/>
</dbReference>
<dbReference type="AlphaFoldDB" id="A0A1P8JWK2"/>
<evidence type="ECO:0000313" key="2">
    <source>
        <dbReference type="Proteomes" id="UP000186609"/>
    </source>
</evidence>
<dbReference type="Pfam" id="PF08883">
    <property type="entry name" value="DOPA_dioxygen"/>
    <property type="match status" value="1"/>
</dbReference>
<evidence type="ECO:0000313" key="1">
    <source>
        <dbReference type="EMBL" id="APW38108.1"/>
    </source>
</evidence>
<dbReference type="PANTHER" id="PTHR36423:SF2">
    <property type="entry name" value="AFR070WP"/>
    <property type="match status" value="1"/>
</dbReference>
<sequence>MTLSHPDTQTPFEAPPILGFHAHVYFDAHSLAAARALCERAAALFDAKMGRVHERPVGPHPDWSCQLAFAPAVFGTLVPWLAMHRGPLVVFIHPVTGNDLVDHRDRAMWMGAVRPLDLSVLSGEPTTYVF</sequence>
<gene>
    <name evidence="1" type="ORF">RD110_13625</name>
</gene>
<proteinExistence type="predicted"/>
<accession>A0A1P8JWK2</accession>
<protein>
    <submittedName>
        <fullName evidence="1">Dioxygenase</fullName>
    </submittedName>
</protein>
<dbReference type="PIRSF" id="PIRSF028139">
    <property type="entry name" value="DOPA-diox_rel_Mll2280"/>
    <property type="match status" value="1"/>
</dbReference>
<dbReference type="RefSeq" id="WP_076199987.1">
    <property type="nucleotide sequence ID" value="NZ_CP019236.1"/>
</dbReference>
<dbReference type="PANTHER" id="PTHR36423">
    <property type="entry name" value="AFR070WP"/>
    <property type="match status" value="1"/>
</dbReference>
<dbReference type="InterPro" id="IPR014980">
    <property type="entry name" value="DOPA_dioxygen"/>
</dbReference>
<dbReference type="GO" id="GO:0051213">
    <property type="term" value="F:dioxygenase activity"/>
    <property type="evidence" value="ECO:0007669"/>
    <property type="project" value="UniProtKB-KW"/>
</dbReference>
<dbReference type="OrthoDB" id="572228at2"/>
<reference evidence="1 2" key="1">
    <citation type="submission" date="2017-01" db="EMBL/GenBank/DDBJ databases">
        <authorList>
            <person name="Mah S.A."/>
            <person name="Swanson W.J."/>
            <person name="Moy G.W."/>
            <person name="Vacquier V.D."/>
        </authorList>
    </citation>
    <scope>NUCLEOTIDE SEQUENCE [LARGE SCALE GENOMIC DNA]</scope>
    <source>
        <strain evidence="1 2">DCY110</strain>
    </source>
</reference>
<name>A0A1P8JWK2_9BURK</name>
<keyword evidence="1" id="KW-0223">Dioxygenase</keyword>
<keyword evidence="2" id="KW-1185">Reference proteome</keyword>
<dbReference type="EMBL" id="CP019236">
    <property type="protein sequence ID" value="APW38108.1"/>
    <property type="molecule type" value="Genomic_DNA"/>
</dbReference>